<dbReference type="GO" id="GO:0004065">
    <property type="term" value="F:arylsulfatase activity"/>
    <property type="evidence" value="ECO:0007669"/>
    <property type="project" value="TreeGrafter"/>
</dbReference>
<dbReference type="InterPro" id="IPR017850">
    <property type="entry name" value="Alkaline_phosphatase_core_sf"/>
</dbReference>
<dbReference type="InterPro" id="IPR024607">
    <property type="entry name" value="Sulfatase_CS"/>
</dbReference>
<keyword evidence="6" id="KW-0106">Calcium</keyword>
<keyword evidence="5" id="KW-0378">Hydrolase</keyword>
<comment type="caution">
    <text evidence="9">The sequence shown here is derived from an EMBL/GenBank/DDBJ whole genome shotgun (WGS) entry which is preliminary data.</text>
</comment>
<dbReference type="RefSeq" id="WP_099107754.1">
    <property type="nucleotide sequence ID" value="NZ_JAATJF010000006.1"/>
</dbReference>
<evidence type="ECO:0000256" key="5">
    <source>
        <dbReference type="ARBA" id="ARBA00022801"/>
    </source>
</evidence>
<evidence type="ECO:0000256" key="3">
    <source>
        <dbReference type="ARBA" id="ARBA00022723"/>
    </source>
</evidence>
<evidence type="ECO:0000256" key="1">
    <source>
        <dbReference type="ARBA" id="ARBA00001913"/>
    </source>
</evidence>
<keyword evidence="10" id="KW-1185">Reference proteome</keyword>
<dbReference type="InterPro" id="IPR000917">
    <property type="entry name" value="Sulfatase_N"/>
</dbReference>
<evidence type="ECO:0000259" key="8">
    <source>
        <dbReference type="Pfam" id="PF00884"/>
    </source>
</evidence>
<accession>A0A2G0CB98</accession>
<dbReference type="CDD" id="cd16144">
    <property type="entry name" value="ARS_like"/>
    <property type="match status" value="1"/>
</dbReference>
<dbReference type="EMBL" id="PDLO01000010">
    <property type="protein sequence ID" value="PHK97242.1"/>
    <property type="molecule type" value="Genomic_DNA"/>
</dbReference>
<dbReference type="Gene3D" id="3.40.720.10">
    <property type="entry name" value="Alkaline Phosphatase, subunit A"/>
    <property type="match status" value="1"/>
</dbReference>
<evidence type="ECO:0000313" key="9">
    <source>
        <dbReference type="EMBL" id="PHK97242.1"/>
    </source>
</evidence>
<gene>
    <name evidence="9" type="ORF">CGL56_16820</name>
</gene>
<feature type="chain" id="PRO_5013820570" evidence="7">
    <location>
        <begin position="23"/>
        <end position="526"/>
    </location>
</feature>
<feature type="domain" description="Sulfatase N-terminal" evidence="8">
    <location>
        <begin position="32"/>
        <end position="372"/>
    </location>
</feature>
<dbReference type="Proteomes" id="UP000226437">
    <property type="component" value="Unassembled WGS sequence"/>
</dbReference>
<comment type="similarity">
    <text evidence="2">Belongs to the sulfatase family.</text>
</comment>
<dbReference type="SUPFAM" id="SSF53649">
    <property type="entry name" value="Alkaline phosphatase-like"/>
    <property type="match status" value="1"/>
</dbReference>
<dbReference type="AlphaFoldDB" id="A0A2G0CB98"/>
<dbReference type="PANTHER" id="PTHR42693:SF42">
    <property type="entry name" value="ARYLSULFATASE G"/>
    <property type="match status" value="1"/>
</dbReference>
<reference evidence="9 10" key="1">
    <citation type="submission" date="2017-10" db="EMBL/GenBank/DDBJ databases">
        <title>The draft genome sequence of Lewinella marina KCTC 32374.</title>
        <authorList>
            <person name="Wang K."/>
        </authorList>
    </citation>
    <scope>NUCLEOTIDE SEQUENCE [LARGE SCALE GENOMIC DNA]</scope>
    <source>
        <strain evidence="9 10">MKG-38</strain>
    </source>
</reference>
<evidence type="ECO:0000313" key="10">
    <source>
        <dbReference type="Proteomes" id="UP000226437"/>
    </source>
</evidence>
<dbReference type="Gene3D" id="3.30.1120.10">
    <property type="match status" value="1"/>
</dbReference>
<dbReference type="OrthoDB" id="9757939at2"/>
<keyword evidence="4 7" id="KW-0732">Signal</keyword>
<sequence>MPLSRFLLPLCLFIACAAPTEATEDTDKAPMNVVFILADDLGYHDLGATGSTYYETPNLDRLARGSVAFDRAYAGSRVCSPSRASLMLGQFTATHGITDWIGAGAGEAWRNNRRFTTHLPPEYVRVLPDTALTLAEAFQQGGYRTFFAGKWHLGGAGSMPTDHGFDQNVGGNDKGSPAGGFFDPYDNPQLPNRRPGENLSMRLADETKSFIAANAEAPFFAFLSFYAVHAPIQTTEANWRYFRNKAVEGGTADHGFEMERRMPIRTVQDNPVYAGLVRQMDEAVGLVLDALDSLGLAENTLVVFTSDNGGVSSGDNYATSNLPLRGGKGYQWEGGTREPLFLRVGNRVAPTSVAAPVIGADLYPTLLSLAGIQADLPQVIDGRDLSPLIRGENWPERDLIWHYPHYGNQGGDPSSVIQRGDWKLIHYWEDGHDELYHLGRDPREQINVAERHADVAAELHGALLAFLEDRGARYPRPDPRYDPALDQQKAAYFRDTLRPRLEQQREEMFRPDWSPNADWWGSKIEE</sequence>
<proteinExistence type="inferred from homology"/>
<dbReference type="InterPro" id="IPR050738">
    <property type="entry name" value="Sulfatase"/>
</dbReference>
<evidence type="ECO:0000256" key="7">
    <source>
        <dbReference type="SAM" id="SignalP"/>
    </source>
</evidence>
<dbReference type="PROSITE" id="PS51257">
    <property type="entry name" value="PROKAR_LIPOPROTEIN"/>
    <property type="match status" value="1"/>
</dbReference>
<evidence type="ECO:0000256" key="6">
    <source>
        <dbReference type="ARBA" id="ARBA00022837"/>
    </source>
</evidence>
<dbReference type="PROSITE" id="PS00149">
    <property type="entry name" value="SULFATASE_2"/>
    <property type="match status" value="1"/>
</dbReference>
<keyword evidence="3" id="KW-0479">Metal-binding</keyword>
<dbReference type="GO" id="GO:0046872">
    <property type="term" value="F:metal ion binding"/>
    <property type="evidence" value="ECO:0007669"/>
    <property type="project" value="UniProtKB-KW"/>
</dbReference>
<evidence type="ECO:0000256" key="4">
    <source>
        <dbReference type="ARBA" id="ARBA00022729"/>
    </source>
</evidence>
<feature type="signal peptide" evidence="7">
    <location>
        <begin position="1"/>
        <end position="22"/>
    </location>
</feature>
<organism evidence="9 10">
    <name type="scientific">Neolewinella marina</name>
    <dbReference type="NCBI Taxonomy" id="438751"/>
    <lineage>
        <taxon>Bacteria</taxon>
        <taxon>Pseudomonadati</taxon>
        <taxon>Bacteroidota</taxon>
        <taxon>Saprospiria</taxon>
        <taxon>Saprospirales</taxon>
        <taxon>Lewinellaceae</taxon>
        <taxon>Neolewinella</taxon>
    </lineage>
</organism>
<evidence type="ECO:0000256" key="2">
    <source>
        <dbReference type="ARBA" id="ARBA00008779"/>
    </source>
</evidence>
<protein>
    <submittedName>
        <fullName evidence="9">Sulfatase</fullName>
    </submittedName>
</protein>
<comment type="cofactor">
    <cofactor evidence="1">
        <name>Ca(2+)</name>
        <dbReference type="ChEBI" id="CHEBI:29108"/>
    </cofactor>
</comment>
<dbReference type="PANTHER" id="PTHR42693">
    <property type="entry name" value="ARYLSULFATASE FAMILY MEMBER"/>
    <property type="match status" value="1"/>
</dbReference>
<dbReference type="Pfam" id="PF00884">
    <property type="entry name" value="Sulfatase"/>
    <property type="match status" value="1"/>
</dbReference>
<name>A0A2G0CB98_9BACT</name>